<evidence type="ECO:0000256" key="8">
    <source>
        <dbReference type="ARBA" id="ARBA00023055"/>
    </source>
</evidence>
<evidence type="ECO:0000256" key="12">
    <source>
        <dbReference type="SAM" id="Phobius"/>
    </source>
</evidence>
<evidence type="ECO:0000256" key="4">
    <source>
        <dbReference type="ARBA" id="ARBA00022692"/>
    </source>
</evidence>
<dbReference type="InterPro" id="IPR000008">
    <property type="entry name" value="C2_dom"/>
</dbReference>
<dbReference type="Gene3D" id="2.60.40.150">
    <property type="entry name" value="C2 domain"/>
    <property type="match status" value="2"/>
</dbReference>
<dbReference type="Pfam" id="PF25669">
    <property type="entry name" value="SMP_MUG190-like"/>
    <property type="match status" value="1"/>
</dbReference>
<organism evidence="15 16">
    <name type="scientific">Xylaria multiplex</name>
    <dbReference type="NCBI Taxonomy" id="323545"/>
    <lineage>
        <taxon>Eukaryota</taxon>
        <taxon>Fungi</taxon>
        <taxon>Dikarya</taxon>
        <taxon>Ascomycota</taxon>
        <taxon>Pezizomycotina</taxon>
        <taxon>Sordariomycetes</taxon>
        <taxon>Xylariomycetidae</taxon>
        <taxon>Xylariales</taxon>
        <taxon>Xylariaceae</taxon>
        <taxon>Xylaria</taxon>
    </lineage>
</organism>
<feature type="compositionally biased region" description="Acidic residues" evidence="11">
    <location>
        <begin position="1217"/>
        <end position="1226"/>
    </location>
</feature>
<feature type="transmembrane region" description="Helical" evidence="12">
    <location>
        <begin position="303"/>
        <end position="324"/>
    </location>
</feature>
<proteinExistence type="predicted"/>
<dbReference type="GO" id="GO:0061817">
    <property type="term" value="P:endoplasmic reticulum-plasma membrane tethering"/>
    <property type="evidence" value="ECO:0007669"/>
    <property type="project" value="InterPro"/>
</dbReference>
<keyword evidence="3" id="KW-0597">Phosphoprotein</keyword>
<gene>
    <name evidence="15" type="ORF">GQX73_g282</name>
</gene>
<dbReference type="Pfam" id="PF00168">
    <property type="entry name" value="C2"/>
    <property type="match status" value="2"/>
</dbReference>
<reference evidence="15 16" key="1">
    <citation type="submission" date="2019-12" db="EMBL/GenBank/DDBJ databases">
        <title>Draft genome sequence of the ascomycete Xylaria multiplex DSM 110363.</title>
        <authorList>
            <person name="Buettner E."/>
            <person name="Kellner H."/>
        </authorList>
    </citation>
    <scope>NUCLEOTIDE SEQUENCE [LARGE SCALE GENOMIC DNA]</scope>
    <source>
        <strain evidence="15 16">DSM 110363</strain>
    </source>
</reference>
<dbReference type="InterPro" id="IPR037767">
    <property type="entry name" value="C2A_Mug190-like"/>
</dbReference>
<dbReference type="InParanoid" id="A0A7C8IVE3"/>
<keyword evidence="4 12" id="KW-0812">Transmembrane</keyword>
<keyword evidence="2" id="KW-0813">Transport</keyword>
<evidence type="ECO:0000256" key="11">
    <source>
        <dbReference type="SAM" id="MobiDB-lite"/>
    </source>
</evidence>
<feature type="transmembrane region" description="Helical" evidence="12">
    <location>
        <begin position="259"/>
        <end position="282"/>
    </location>
</feature>
<feature type="compositionally biased region" description="Basic residues" evidence="11">
    <location>
        <begin position="157"/>
        <end position="168"/>
    </location>
</feature>
<dbReference type="SMART" id="SM00239">
    <property type="entry name" value="C2"/>
    <property type="match status" value="2"/>
</dbReference>
<evidence type="ECO:0000256" key="2">
    <source>
        <dbReference type="ARBA" id="ARBA00022448"/>
    </source>
</evidence>
<feature type="compositionally biased region" description="Basic and acidic residues" evidence="11">
    <location>
        <begin position="51"/>
        <end position="62"/>
    </location>
</feature>
<feature type="compositionally biased region" description="Polar residues" evidence="11">
    <location>
        <begin position="1"/>
        <end position="13"/>
    </location>
</feature>
<evidence type="ECO:0000259" key="13">
    <source>
        <dbReference type="PROSITE" id="PS50004"/>
    </source>
</evidence>
<dbReference type="GO" id="GO:0006869">
    <property type="term" value="P:lipid transport"/>
    <property type="evidence" value="ECO:0007669"/>
    <property type="project" value="UniProtKB-KW"/>
</dbReference>
<evidence type="ECO:0000313" key="15">
    <source>
        <dbReference type="EMBL" id="KAF2973261.1"/>
    </source>
</evidence>
<comment type="subcellular location">
    <subcellularLocation>
        <location evidence="1">Endoplasmic reticulum membrane</location>
    </subcellularLocation>
</comment>
<protein>
    <submittedName>
        <fullName evidence="15">Uncharacterized protein</fullName>
    </submittedName>
</protein>
<dbReference type="InterPro" id="IPR037765">
    <property type="entry name" value="C2B_Tricalbin"/>
</dbReference>
<evidence type="ECO:0000256" key="3">
    <source>
        <dbReference type="ARBA" id="ARBA00022553"/>
    </source>
</evidence>
<feature type="region of interest" description="Disordered" evidence="11">
    <location>
        <begin position="424"/>
        <end position="480"/>
    </location>
</feature>
<evidence type="ECO:0000256" key="7">
    <source>
        <dbReference type="ARBA" id="ARBA00022989"/>
    </source>
</evidence>
<feature type="domain" description="C2" evidence="13">
    <location>
        <begin position="616"/>
        <end position="744"/>
    </location>
</feature>
<evidence type="ECO:0000313" key="16">
    <source>
        <dbReference type="Proteomes" id="UP000481858"/>
    </source>
</evidence>
<accession>A0A7C8IVE3</accession>
<evidence type="ECO:0000256" key="9">
    <source>
        <dbReference type="ARBA" id="ARBA00023121"/>
    </source>
</evidence>
<dbReference type="PROSITE" id="PS50004">
    <property type="entry name" value="C2"/>
    <property type="match status" value="2"/>
</dbReference>
<keyword evidence="5" id="KW-0677">Repeat</keyword>
<dbReference type="OrthoDB" id="419768at2759"/>
<dbReference type="InterPro" id="IPR035892">
    <property type="entry name" value="C2_domain_sf"/>
</dbReference>
<dbReference type="PANTHER" id="PTHR47348:SF2">
    <property type="entry name" value="MEIOTICALLY UP-REGULATED 190 PROTEIN"/>
    <property type="match status" value="1"/>
</dbReference>
<evidence type="ECO:0000256" key="6">
    <source>
        <dbReference type="ARBA" id="ARBA00022824"/>
    </source>
</evidence>
<evidence type="ECO:0000256" key="10">
    <source>
        <dbReference type="ARBA" id="ARBA00023136"/>
    </source>
</evidence>
<feature type="region of interest" description="Disordered" evidence="11">
    <location>
        <begin position="1169"/>
        <end position="1235"/>
    </location>
</feature>
<sequence>MADQNALDQQGGTAPNRVYGGPHSGKHPIPTVQGYRQHRKELGDQAQDEEQAQRGPEDDSKPKRAYRSARAIFKDEDSELQSRHDPYPSANLNDAKSQPQSTSEAGISQAGETEPSSEQDVSRATDKNEVKGGKQKGDTAEKSATEAVAGMSDPREKRKAMKKKKRHGEGRQVTDPVTHLPITIHDQTKKDLDSVPENEPEPGAHHTTATGPSGASKSKEMLETEQKTIQRVHNGMRRVFPSPDFEATKQELAVVYQQAIYTGLSIIGLLTIFFFILPAPFSRHGGSRLPDTNGGWLPHWSRLLSLVLFLGLGAITVLGMGKWVSKKTNEIFDDETWDAARREEQAIVKNDEELPESVHWLNSLVSSIWPLVNPDLFASLVDQIEDVMQASLPRAIKMVSVDDMGQGSESIRVLGVRWLPTGAASQSVGSGGQLYKSNDPSQSDRSDIHNSQDTKSEDGSSGGAKASDDSENPEQQKQDEVALREGMEAEEGDFINLELALAYRSRTSSRSLKTKAKNAHLYLKFYLPGGVAVPVWVELRGIVMTLRLRLQLTPDPPFIELCTLTFLGQPKASISCMPLSKHSFNLTDVPLISSFVNSAIDAALAEYVAPKSLTLNLKDMLVGEDFKKDTISIGVIWIFIKRASGFKQGDAGIGPLQGSSDAYVTVSWGKFGKPVASTRIALGENEPSWHEYASILVTPEEVNASEKLRLQLWDSDKWTADDDLGRVEVNLKDIMHNPETLNSIQDREDRFTGEDVEEDMPGSLVWSLGYFSKTRITKQQIEAQTFNRDIRTIGDLKKHVSESAEHKLREAGKTSDDEEVRQQKTQDYHELETSMIVSAPPSTEFVSGILSVQIHNLTGVEIRKLQKEDKADTGDREDEAEHADDMPNSYCTIILNHKKIFKTRTKPKNSKPFFNAGTERFIRDWRVTEIIISVRDAREREDDALIGLVYLPLSNVFKERSQVMDSYSLVGGIGFGKARISMVWRSVDLKLPPQVKGWDYGTLQIRGPVKPKGDLDNGLTSHRIKIRTNTGRVKLYPDNGVWKGKGSRGSEELFMAVRKRYSSAMVVEFRQSTIGPDKTSAFAVLWLHELTDEEDETKCLKVWKGNKESLHKAQTCCEFDGSGEKDELLGEVEIPIRFWRGLSGYHKSFAAQSKNKDMRNVMECLDTITDEGLGDDDDDYSVDGESPSDEIEDEDDDEIRRKKLRMHTNDDSTPPDSDSEDDDDDMSGSSSSSTLSLSDFKKVKHIFRNPVDGMTEAATTVLAPGHNDSEDGSRGMRGQLRDYKDHHKQLHRKHRGIMQWRAAREVNHLGGKITRLKGNISGAFHHGEKEAGIETEV</sequence>
<dbReference type="PROSITE" id="PS51847">
    <property type="entry name" value="SMP"/>
    <property type="match status" value="1"/>
</dbReference>
<feature type="domain" description="C2" evidence="13">
    <location>
        <begin position="831"/>
        <end position="967"/>
    </location>
</feature>
<evidence type="ECO:0000256" key="5">
    <source>
        <dbReference type="ARBA" id="ARBA00022737"/>
    </source>
</evidence>
<dbReference type="CDD" id="cd04052">
    <property type="entry name" value="C2B_Tricalbin-like"/>
    <property type="match status" value="1"/>
</dbReference>
<keyword evidence="9" id="KW-0446">Lipid-binding</keyword>
<feature type="compositionally biased region" description="Basic and acidic residues" evidence="11">
    <location>
        <begin position="442"/>
        <end position="458"/>
    </location>
</feature>
<dbReference type="CDD" id="cd21676">
    <property type="entry name" value="SMP_Mug190"/>
    <property type="match status" value="1"/>
</dbReference>
<feature type="compositionally biased region" description="Polar residues" evidence="11">
    <location>
        <begin position="207"/>
        <end position="216"/>
    </location>
</feature>
<comment type="caution">
    <text evidence="15">The sequence shown here is derived from an EMBL/GenBank/DDBJ whole genome shotgun (WGS) entry which is preliminary data.</text>
</comment>
<dbReference type="Proteomes" id="UP000481858">
    <property type="component" value="Unassembled WGS sequence"/>
</dbReference>
<dbReference type="GO" id="GO:0008289">
    <property type="term" value="F:lipid binding"/>
    <property type="evidence" value="ECO:0007669"/>
    <property type="project" value="UniProtKB-KW"/>
</dbReference>
<dbReference type="CDD" id="cd04041">
    <property type="entry name" value="C2A_fungal"/>
    <property type="match status" value="1"/>
</dbReference>
<dbReference type="InterPro" id="IPR057349">
    <property type="entry name" value="C2_Mug190_3rd"/>
</dbReference>
<keyword evidence="10 12" id="KW-0472">Membrane</keyword>
<feature type="compositionally biased region" description="Basic and acidic residues" evidence="11">
    <location>
        <begin position="72"/>
        <end position="86"/>
    </location>
</feature>
<evidence type="ECO:0000259" key="14">
    <source>
        <dbReference type="PROSITE" id="PS51847"/>
    </source>
</evidence>
<dbReference type="InterPro" id="IPR031468">
    <property type="entry name" value="SMP_LBD"/>
</dbReference>
<feature type="domain" description="SMP-LTD" evidence="14">
    <location>
        <begin position="354"/>
        <end position="618"/>
    </location>
</feature>
<evidence type="ECO:0000256" key="1">
    <source>
        <dbReference type="ARBA" id="ARBA00004586"/>
    </source>
</evidence>
<keyword evidence="16" id="KW-1185">Reference proteome</keyword>
<keyword evidence="8" id="KW-0445">Lipid transport</keyword>
<name>A0A7C8IVE3_9PEZI</name>
<feature type="compositionally biased region" description="Basic and acidic residues" evidence="11">
    <location>
        <begin position="120"/>
        <end position="144"/>
    </location>
</feature>
<keyword evidence="6" id="KW-0256">Endoplasmic reticulum</keyword>
<dbReference type="SUPFAM" id="SSF49562">
    <property type="entry name" value="C2 domain (Calcium/lipid-binding domain, CaLB)"/>
    <property type="match status" value="2"/>
</dbReference>
<feature type="region of interest" description="Disordered" evidence="11">
    <location>
        <begin position="801"/>
        <end position="824"/>
    </location>
</feature>
<dbReference type="EMBL" id="WUBL01000002">
    <property type="protein sequence ID" value="KAF2973261.1"/>
    <property type="molecule type" value="Genomic_DNA"/>
</dbReference>
<dbReference type="Pfam" id="PF25331">
    <property type="entry name" value="C2_Mug190_3rd"/>
    <property type="match status" value="1"/>
</dbReference>
<keyword evidence="7 12" id="KW-1133">Transmembrane helix</keyword>
<feature type="compositionally biased region" description="Acidic residues" evidence="11">
    <location>
        <begin position="1169"/>
        <end position="1197"/>
    </location>
</feature>
<dbReference type="PANTHER" id="PTHR47348">
    <property type="entry name" value="MEIOTICALLY UP-REGULATED GENE 190 PROTEIN"/>
    <property type="match status" value="1"/>
</dbReference>
<feature type="compositionally biased region" description="Polar residues" evidence="11">
    <location>
        <begin position="90"/>
        <end position="119"/>
    </location>
</feature>
<feature type="region of interest" description="Disordered" evidence="11">
    <location>
        <begin position="1"/>
        <end position="225"/>
    </location>
</feature>
<dbReference type="GO" id="GO:0005789">
    <property type="term" value="C:endoplasmic reticulum membrane"/>
    <property type="evidence" value="ECO:0007669"/>
    <property type="project" value="UniProtKB-SubCell"/>
</dbReference>